<keyword evidence="11" id="KW-0175">Coiled coil</keyword>
<keyword evidence="3 10" id="KW-0328">Glycosyltransferase</keyword>
<dbReference type="InterPro" id="IPR004276">
    <property type="entry name" value="GlycoTrans_28_N"/>
</dbReference>
<keyword evidence="2 10" id="KW-0132">Cell division</keyword>
<feature type="domain" description="Glycosyltransferase family 28 N-terminal" evidence="12">
    <location>
        <begin position="5"/>
        <end position="145"/>
    </location>
</feature>
<dbReference type="NCBIfam" id="NF009102">
    <property type="entry name" value="PRK12446.1"/>
    <property type="match status" value="1"/>
</dbReference>
<evidence type="ECO:0000256" key="7">
    <source>
        <dbReference type="ARBA" id="ARBA00023136"/>
    </source>
</evidence>
<keyword evidence="5 10" id="KW-0133">Cell shape</keyword>
<feature type="coiled-coil region" evidence="11">
    <location>
        <begin position="307"/>
        <end position="341"/>
    </location>
</feature>
<evidence type="ECO:0000256" key="9">
    <source>
        <dbReference type="ARBA" id="ARBA00023316"/>
    </source>
</evidence>
<keyword evidence="8 10" id="KW-0131">Cell cycle</keyword>
<dbReference type="HAMAP" id="MF_00033">
    <property type="entry name" value="MurG"/>
    <property type="match status" value="1"/>
</dbReference>
<evidence type="ECO:0000256" key="4">
    <source>
        <dbReference type="ARBA" id="ARBA00022679"/>
    </source>
</evidence>
<accession>A0ABU8HDC7</accession>
<evidence type="ECO:0000256" key="6">
    <source>
        <dbReference type="ARBA" id="ARBA00022984"/>
    </source>
</evidence>
<keyword evidence="7 10" id="KW-0472">Membrane</keyword>
<comment type="similarity">
    <text evidence="10">Belongs to the glycosyltransferase 28 family. MurG subfamily.</text>
</comment>
<sequence>MNKKILFTGGGSAGHVTVNVALIPYFLEQEWDVTYIGSKDGIEKEIITNEFSQIPYHGISSGKLRRYFSWKNFTDPLRVMKGFMEAYSTIKKEKPSVIFSKGGFVSVPVVMAAKMAGVPVAIHESDFTPGLANKLAAPFATKIYTTFPETLKALPEEKAVCAGAVIRKELFEGDAKQGRRLADFHSAKPILLVMGGSLGAKKINEAIRTNLSELLKTFQIIHICGKDNVDPSFNQEGYRQYEYVTSELPHFLAATNYVVSRAGSNSIFELLALKKPMLLIPLSKNASRGDQIINADSFVKQGYALKLEEEELTNDSFLLAIRQLQEKRQEMMENMDKSSGAMTIEEMFLQLTSMRKTGKSK</sequence>
<comment type="pathway">
    <text evidence="10">Cell wall biogenesis; peptidoglycan biosynthesis.</text>
</comment>
<dbReference type="PANTHER" id="PTHR21015:SF27">
    <property type="entry name" value="UDP-N-ACETYLGLUCOSAMINE--N-ACETYLMURAMYL-(PENTAPEPTIDE) PYROPHOSPHORYL-UNDECAPRENOL N-ACETYLGLUCOSAMINE TRANSFERASE"/>
    <property type="match status" value="1"/>
</dbReference>
<comment type="caution">
    <text evidence="14">The sequence shown here is derived from an EMBL/GenBank/DDBJ whole genome shotgun (WGS) entry which is preliminary data.</text>
</comment>
<evidence type="ECO:0000256" key="8">
    <source>
        <dbReference type="ARBA" id="ARBA00023306"/>
    </source>
</evidence>
<keyword evidence="1 10" id="KW-1003">Cell membrane</keyword>
<keyword evidence="15" id="KW-1185">Reference proteome</keyword>
<comment type="catalytic activity">
    <reaction evidence="10">
        <text>di-trans,octa-cis-undecaprenyl diphospho-N-acetyl-alpha-D-muramoyl-L-alanyl-D-glutamyl-meso-2,6-diaminopimeloyl-D-alanyl-D-alanine + UDP-N-acetyl-alpha-D-glucosamine = di-trans,octa-cis-undecaprenyl diphospho-[N-acetyl-alpha-D-glucosaminyl-(1-&gt;4)]-N-acetyl-alpha-D-muramoyl-L-alanyl-D-glutamyl-meso-2,6-diaminopimeloyl-D-alanyl-D-alanine + UDP + H(+)</text>
        <dbReference type="Rhea" id="RHEA:31227"/>
        <dbReference type="ChEBI" id="CHEBI:15378"/>
        <dbReference type="ChEBI" id="CHEBI:57705"/>
        <dbReference type="ChEBI" id="CHEBI:58223"/>
        <dbReference type="ChEBI" id="CHEBI:61387"/>
        <dbReference type="ChEBI" id="CHEBI:61388"/>
        <dbReference type="EC" id="2.4.1.227"/>
    </reaction>
</comment>
<evidence type="ECO:0000256" key="1">
    <source>
        <dbReference type="ARBA" id="ARBA00022475"/>
    </source>
</evidence>
<evidence type="ECO:0000313" key="14">
    <source>
        <dbReference type="EMBL" id="MEI5907350.1"/>
    </source>
</evidence>
<evidence type="ECO:0000256" key="5">
    <source>
        <dbReference type="ARBA" id="ARBA00022960"/>
    </source>
</evidence>
<feature type="binding site" evidence="10">
    <location>
        <position position="291"/>
    </location>
    <ligand>
        <name>UDP-N-acetyl-alpha-D-glucosamine</name>
        <dbReference type="ChEBI" id="CHEBI:57705"/>
    </ligand>
</feature>
<feature type="domain" description="Glycosyl transferase family 28 C-terminal" evidence="13">
    <location>
        <begin position="191"/>
        <end position="339"/>
    </location>
</feature>
<dbReference type="SUPFAM" id="SSF53756">
    <property type="entry name" value="UDP-Glycosyltransferase/glycogen phosphorylase"/>
    <property type="match status" value="1"/>
</dbReference>
<proteinExistence type="inferred from homology"/>
<dbReference type="EMBL" id="JBBAXC010000006">
    <property type="protein sequence ID" value="MEI5907350.1"/>
    <property type="molecule type" value="Genomic_DNA"/>
</dbReference>
<feature type="binding site" evidence="10">
    <location>
        <position position="167"/>
    </location>
    <ligand>
        <name>UDP-N-acetyl-alpha-D-glucosamine</name>
        <dbReference type="ChEBI" id="CHEBI:57705"/>
    </ligand>
</feature>
<comment type="subcellular location">
    <subcellularLocation>
        <location evidence="10">Cell membrane</location>
        <topology evidence="10">Peripheral membrane protein</topology>
        <orientation evidence="10">Cytoplasmic side</orientation>
    </subcellularLocation>
</comment>
<evidence type="ECO:0000256" key="2">
    <source>
        <dbReference type="ARBA" id="ARBA00022618"/>
    </source>
</evidence>
<gene>
    <name evidence="10" type="primary">murG</name>
    <name evidence="14" type="ORF">WAK64_09800</name>
</gene>
<dbReference type="CDD" id="cd03785">
    <property type="entry name" value="GT28_MurG"/>
    <property type="match status" value="1"/>
</dbReference>
<keyword evidence="4 10" id="KW-0808">Transferase</keyword>
<feature type="binding site" evidence="10">
    <location>
        <position position="197"/>
    </location>
    <ligand>
        <name>UDP-N-acetyl-alpha-D-glucosamine</name>
        <dbReference type="ChEBI" id="CHEBI:57705"/>
    </ligand>
</feature>
<name>A0ABU8HDC7_9BACI</name>
<comment type="function">
    <text evidence="10">Cell wall formation. Catalyzes the transfer of a GlcNAc subunit on undecaprenyl-pyrophosphoryl-MurNAc-pentapeptide (lipid intermediate I) to form undecaprenyl-pyrophosphoryl-MurNAc-(pentapeptide)GlcNAc (lipid intermediate II).</text>
</comment>
<keyword evidence="9 10" id="KW-0961">Cell wall biogenesis/degradation</keyword>
<dbReference type="InterPro" id="IPR006009">
    <property type="entry name" value="GlcNAc_MurG"/>
</dbReference>
<keyword evidence="6 10" id="KW-0573">Peptidoglycan synthesis</keyword>
<dbReference type="InterPro" id="IPR007235">
    <property type="entry name" value="Glyco_trans_28_C"/>
</dbReference>
<dbReference type="EC" id="2.4.1.227" evidence="10"/>
<dbReference type="PANTHER" id="PTHR21015">
    <property type="entry name" value="UDP-N-ACETYLGLUCOSAMINE--N-ACETYLMURAMYL-(PENTAPEPTIDE) PYROPHOSPHORYL-UNDECAPRENOL N-ACETYLGLUCOSAMINE TRANSFERASE 1"/>
    <property type="match status" value="1"/>
</dbReference>
<evidence type="ECO:0000256" key="10">
    <source>
        <dbReference type="HAMAP-Rule" id="MF_00033"/>
    </source>
</evidence>
<evidence type="ECO:0000313" key="15">
    <source>
        <dbReference type="Proteomes" id="UP001312865"/>
    </source>
</evidence>
<evidence type="ECO:0000259" key="13">
    <source>
        <dbReference type="Pfam" id="PF04101"/>
    </source>
</evidence>
<dbReference type="Gene3D" id="3.40.50.2000">
    <property type="entry name" value="Glycogen Phosphorylase B"/>
    <property type="match status" value="2"/>
</dbReference>
<dbReference type="Pfam" id="PF04101">
    <property type="entry name" value="Glyco_tran_28_C"/>
    <property type="match status" value="1"/>
</dbReference>
<feature type="binding site" evidence="10">
    <location>
        <begin position="12"/>
        <end position="14"/>
    </location>
    <ligand>
        <name>UDP-N-acetyl-alpha-D-glucosamine</name>
        <dbReference type="ChEBI" id="CHEBI:57705"/>
    </ligand>
</feature>
<dbReference type="RefSeq" id="WP_336586779.1">
    <property type="nucleotide sequence ID" value="NZ_JBBAXC010000006.1"/>
</dbReference>
<evidence type="ECO:0000256" key="11">
    <source>
        <dbReference type="SAM" id="Coils"/>
    </source>
</evidence>
<comment type="caution">
    <text evidence="10">Lacks conserved residue(s) required for the propagation of feature annotation.</text>
</comment>
<evidence type="ECO:0000256" key="3">
    <source>
        <dbReference type="ARBA" id="ARBA00022676"/>
    </source>
</evidence>
<organism evidence="14 15">
    <name type="scientific">Bacillus spongiae</name>
    <dbReference type="NCBI Taxonomy" id="2683610"/>
    <lineage>
        <taxon>Bacteria</taxon>
        <taxon>Bacillati</taxon>
        <taxon>Bacillota</taxon>
        <taxon>Bacilli</taxon>
        <taxon>Bacillales</taxon>
        <taxon>Bacillaceae</taxon>
        <taxon>Bacillus</taxon>
    </lineage>
</organism>
<reference evidence="14 15" key="1">
    <citation type="journal article" date="2018" name="J. Microbiol.">
        <title>Bacillus spongiae sp. nov., isolated from sponge of Jeju Island.</title>
        <authorList>
            <person name="Lee G.E."/>
            <person name="Im W.T."/>
            <person name="Park J.S."/>
        </authorList>
    </citation>
    <scope>NUCLEOTIDE SEQUENCE [LARGE SCALE GENOMIC DNA]</scope>
    <source>
        <strain evidence="14 15">135PIL107-10</strain>
    </source>
</reference>
<evidence type="ECO:0000259" key="12">
    <source>
        <dbReference type="Pfam" id="PF03033"/>
    </source>
</evidence>
<protein>
    <recommendedName>
        <fullName evidence="10">UDP-N-acetylglucosamine--N-acetylmuramyl-(pentapeptide) pyrophosphoryl-undecaprenol N-acetylglucosamine transferase</fullName>
        <ecNumber evidence="10">2.4.1.227</ecNumber>
    </recommendedName>
    <alternativeName>
        <fullName evidence="10">Undecaprenyl-PP-MurNAc-pentapeptide-UDPGlcNAc GlcNAc transferase</fullName>
    </alternativeName>
</protein>
<dbReference type="Proteomes" id="UP001312865">
    <property type="component" value="Unassembled WGS sequence"/>
</dbReference>
<dbReference type="Pfam" id="PF03033">
    <property type="entry name" value="Glyco_transf_28"/>
    <property type="match status" value="1"/>
</dbReference>